<reference evidence="1 2" key="1">
    <citation type="submission" date="2021-06" db="EMBL/GenBank/DDBJ databases">
        <title>Caerostris extrusa draft genome.</title>
        <authorList>
            <person name="Kono N."/>
            <person name="Arakawa K."/>
        </authorList>
    </citation>
    <scope>NUCLEOTIDE SEQUENCE [LARGE SCALE GENOMIC DNA]</scope>
</reference>
<evidence type="ECO:0000313" key="1">
    <source>
        <dbReference type="EMBL" id="GIY36198.1"/>
    </source>
</evidence>
<dbReference type="Proteomes" id="UP001054945">
    <property type="component" value="Unassembled WGS sequence"/>
</dbReference>
<protein>
    <submittedName>
        <fullName evidence="1">Uncharacterized protein</fullName>
    </submittedName>
</protein>
<gene>
    <name evidence="1" type="ORF">CEXT_486491</name>
</gene>
<accession>A0AAV4SX75</accession>
<comment type="caution">
    <text evidence="1">The sequence shown here is derived from an EMBL/GenBank/DDBJ whole genome shotgun (WGS) entry which is preliminary data.</text>
</comment>
<keyword evidence="2" id="KW-1185">Reference proteome</keyword>
<sequence>MYYSHASHEVRLSERCAHVTFCVTTQHRLVEQMVIGSMYVGVQISVCLTDADSHFPERLTTDGRLLSFCVQI</sequence>
<proteinExistence type="predicted"/>
<name>A0AAV4SX75_CAEEX</name>
<organism evidence="1 2">
    <name type="scientific">Caerostris extrusa</name>
    <name type="common">Bark spider</name>
    <name type="synonym">Caerostris bankana</name>
    <dbReference type="NCBI Taxonomy" id="172846"/>
    <lineage>
        <taxon>Eukaryota</taxon>
        <taxon>Metazoa</taxon>
        <taxon>Ecdysozoa</taxon>
        <taxon>Arthropoda</taxon>
        <taxon>Chelicerata</taxon>
        <taxon>Arachnida</taxon>
        <taxon>Araneae</taxon>
        <taxon>Araneomorphae</taxon>
        <taxon>Entelegynae</taxon>
        <taxon>Araneoidea</taxon>
        <taxon>Araneidae</taxon>
        <taxon>Caerostris</taxon>
    </lineage>
</organism>
<dbReference type="EMBL" id="BPLR01010020">
    <property type="protein sequence ID" value="GIY36198.1"/>
    <property type="molecule type" value="Genomic_DNA"/>
</dbReference>
<evidence type="ECO:0000313" key="2">
    <source>
        <dbReference type="Proteomes" id="UP001054945"/>
    </source>
</evidence>
<dbReference type="AlphaFoldDB" id="A0AAV4SX75"/>